<keyword evidence="5" id="KW-1185">Reference proteome</keyword>
<keyword evidence="1" id="KW-0812">Transmembrane</keyword>
<evidence type="ECO:0000313" key="3">
    <source>
        <dbReference type="EMBL" id="MDQ0287977.1"/>
    </source>
</evidence>
<name>A0AAE3VCI4_9BACT</name>
<dbReference type="EMBL" id="JAUSVL010000001">
    <property type="protein sequence ID" value="MDQ0289684.1"/>
    <property type="molecule type" value="Genomic_DNA"/>
</dbReference>
<dbReference type="RefSeq" id="WP_307259140.1">
    <property type="nucleotide sequence ID" value="NZ_JAUSVL010000001.1"/>
</dbReference>
<protein>
    <submittedName>
        <fullName evidence="3">Transposase</fullName>
    </submittedName>
</protein>
<dbReference type="AlphaFoldDB" id="A0AAE3VCI4"/>
<dbReference type="GO" id="GO:0004803">
    <property type="term" value="F:transposase activity"/>
    <property type="evidence" value="ECO:0007669"/>
    <property type="project" value="InterPro"/>
</dbReference>
<evidence type="ECO:0000313" key="4">
    <source>
        <dbReference type="EMBL" id="MDQ0289684.1"/>
    </source>
</evidence>
<organism evidence="3 5">
    <name type="scientific">Oligosphaera ethanolica</name>
    <dbReference type="NCBI Taxonomy" id="760260"/>
    <lineage>
        <taxon>Bacteria</taxon>
        <taxon>Pseudomonadati</taxon>
        <taxon>Lentisphaerota</taxon>
        <taxon>Oligosphaeria</taxon>
        <taxon>Oligosphaerales</taxon>
        <taxon>Oligosphaeraceae</taxon>
        <taxon>Oligosphaera</taxon>
    </lineage>
</organism>
<dbReference type="GO" id="GO:0006313">
    <property type="term" value="P:DNA transposition"/>
    <property type="evidence" value="ECO:0007669"/>
    <property type="project" value="InterPro"/>
</dbReference>
<feature type="transmembrane region" description="Helical" evidence="1">
    <location>
        <begin position="7"/>
        <end position="29"/>
    </location>
</feature>
<dbReference type="InterPro" id="IPR002559">
    <property type="entry name" value="Transposase_11"/>
</dbReference>
<dbReference type="Pfam" id="PF01609">
    <property type="entry name" value="DDE_Tnp_1"/>
    <property type="match status" value="1"/>
</dbReference>
<gene>
    <name evidence="3" type="ORF">J3R75_000084</name>
    <name evidence="4" type="ORF">J3R75_001791</name>
</gene>
<feature type="domain" description="Transposase IS4-like" evidence="2">
    <location>
        <begin position="321"/>
        <end position="545"/>
    </location>
</feature>
<sequence>MPEKQRFLEAFALDGLFLAYMLLVLIILINPNSGWAMNDVDTFSKLTPEAFFKTPVLPLQRKYEALRAYYLDNLPADAIARRFGYTVMSVYSLIRDFKKDCMGGNPEKFFFAAAGRGRPARQDSRECDQQIVALRKQYLSVPEIKVKLDALGTHLSQSYIWQVLHQNGFNRLPRRRSMREAGQEAENVLEAPVSALLDDVPANFSTSCGGILVFLMLMSKYGIDKVLETADFPGTRVIPSVNSLLAFIALKLSGCKRYSHDDQWCMDAGLGLFAGLNVLPKTGWLSSYSFRVSHDMNMALLASMNKLWREHGLADGPQSLDFTAIPCWGDGSHLENNWSGKRHEAIKSIQAALAHSPDTGIIFYADSTVRHSGESQVVLEFLDFRRKAGGPDPTYLVFDSRFTTYQNLDRLNKEGIQFLTIRRRGKNMLEEIAALAQSQWQSMRVESADGFRNLKVHDAKVTLKDYEGEIRQIAITGHGKIKPALIITNDVVSPAAQLIRTYTRRWLIEKEIAEQIYFFHLNKPSSSIVVKVDFDLTMSIMAHNLYRLLAMEMPGYEHCEAETLFNKFVDNGADVEFADAKVTVRLKKKRDLPLLLKVSKSLEGKPIAWLGGRKLEFLGASNS</sequence>
<dbReference type="InterPro" id="IPR012337">
    <property type="entry name" value="RNaseH-like_sf"/>
</dbReference>
<reference evidence="3" key="1">
    <citation type="submission" date="2023-07" db="EMBL/GenBank/DDBJ databases">
        <title>Genomic Encyclopedia of Type Strains, Phase IV (KMG-IV): sequencing the most valuable type-strain genomes for metagenomic binning, comparative biology and taxonomic classification.</title>
        <authorList>
            <person name="Goeker M."/>
        </authorList>
    </citation>
    <scope>NUCLEOTIDE SEQUENCE</scope>
    <source>
        <strain evidence="3">DSM 24202</strain>
    </source>
</reference>
<proteinExistence type="predicted"/>
<keyword evidence="1" id="KW-0472">Membrane</keyword>
<dbReference type="GO" id="GO:0003677">
    <property type="term" value="F:DNA binding"/>
    <property type="evidence" value="ECO:0007669"/>
    <property type="project" value="InterPro"/>
</dbReference>
<evidence type="ECO:0000259" key="2">
    <source>
        <dbReference type="Pfam" id="PF01609"/>
    </source>
</evidence>
<dbReference type="SUPFAM" id="SSF53098">
    <property type="entry name" value="Ribonuclease H-like"/>
    <property type="match status" value="1"/>
</dbReference>
<dbReference type="Proteomes" id="UP001238163">
    <property type="component" value="Unassembled WGS sequence"/>
</dbReference>
<comment type="caution">
    <text evidence="3">The sequence shown here is derived from an EMBL/GenBank/DDBJ whole genome shotgun (WGS) entry which is preliminary data.</text>
</comment>
<dbReference type="EMBL" id="JAUSVL010000001">
    <property type="protein sequence ID" value="MDQ0287977.1"/>
    <property type="molecule type" value="Genomic_DNA"/>
</dbReference>
<accession>A0AAE3VCI4</accession>
<evidence type="ECO:0000313" key="5">
    <source>
        <dbReference type="Proteomes" id="UP001238163"/>
    </source>
</evidence>
<evidence type="ECO:0000256" key="1">
    <source>
        <dbReference type="SAM" id="Phobius"/>
    </source>
</evidence>
<keyword evidence="1" id="KW-1133">Transmembrane helix</keyword>